<proteinExistence type="predicted"/>
<dbReference type="EMBL" id="UHJC01000001">
    <property type="protein sequence ID" value="SUP82235.1"/>
    <property type="molecule type" value="Genomic_DNA"/>
</dbReference>
<dbReference type="InterPro" id="IPR009678">
    <property type="entry name" value="Phage_tail_completion_R"/>
</dbReference>
<name>A0A380Q828_YERPU</name>
<evidence type="ECO:0000313" key="2">
    <source>
        <dbReference type="Proteomes" id="UP000255087"/>
    </source>
</evidence>
<gene>
    <name evidence="1" type="ORF">NCTC8580_02034</name>
</gene>
<reference evidence="1 2" key="1">
    <citation type="submission" date="2018-06" db="EMBL/GenBank/DDBJ databases">
        <authorList>
            <consortium name="Pathogen Informatics"/>
            <person name="Doyle S."/>
        </authorList>
    </citation>
    <scope>NUCLEOTIDE SEQUENCE [LARGE SCALE GENOMIC DNA]</scope>
    <source>
        <strain evidence="1 2">NCTC8580</strain>
    </source>
</reference>
<dbReference type="AlphaFoldDB" id="A0A380Q828"/>
<accession>A0A380Q828</accession>
<organism evidence="1 2">
    <name type="scientific">Yersinia pseudotuberculosis</name>
    <dbReference type="NCBI Taxonomy" id="633"/>
    <lineage>
        <taxon>Bacteria</taxon>
        <taxon>Pseudomonadati</taxon>
        <taxon>Pseudomonadota</taxon>
        <taxon>Gammaproteobacteria</taxon>
        <taxon>Enterobacterales</taxon>
        <taxon>Yersiniaceae</taxon>
        <taxon>Yersinia</taxon>
    </lineage>
</organism>
<dbReference type="Pfam" id="PF06891">
    <property type="entry name" value="P2_Phage_GpR"/>
    <property type="match status" value="1"/>
</dbReference>
<sequence length="155" mass="17764">MLKPDSLRTAILKAVPYIKQNPDCLHVFIDKGAIIATLAPSLSFEYQYTLNLVVTDYASDMDLVIVPVLHWLRTHQPDIMANPDKRQDSFTFEVDYLDNKVRDISIDIKLTERVIVKEKNGKLSVTHLEEPVPPEHFINSYQIDIEGKTVAEWVT</sequence>
<dbReference type="Proteomes" id="UP000255087">
    <property type="component" value="Unassembled WGS sequence"/>
</dbReference>
<evidence type="ECO:0000313" key="1">
    <source>
        <dbReference type="EMBL" id="SUP82235.1"/>
    </source>
</evidence>
<dbReference type="RefSeq" id="WP_050093796.1">
    <property type="nucleotide sequence ID" value="NZ_CPWG01000041.1"/>
</dbReference>
<protein>
    <submittedName>
        <fullName evidence="1">P2 phage tail completion protein R</fullName>
    </submittedName>
</protein>